<dbReference type="Proteomes" id="UP000179734">
    <property type="component" value="Unassembled WGS sequence"/>
</dbReference>
<protein>
    <recommendedName>
        <fullName evidence="2">Luciferase-like domain-containing protein</fullName>
    </recommendedName>
</protein>
<keyword evidence="1" id="KW-0560">Oxidoreductase</keyword>
<dbReference type="GO" id="GO:0016705">
    <property type="term" value="F:oxidoreductase activity, acting on paired donors, with incorporation or reduction of molecular oxygen"/>
    <property type="evidence" value="ECO:0007669"/>
    <property type="project" value="InterPro"/>
</dbReference>
<comment type="caution">
    <text evidence="3">The sequence shown here is derived from an EMBL/GenBank/DDBJ whole genome shotgun (WGS) entry which is preliminary data.</text>
</comment>
<evidence type="ECO:0000313" key="3">
    <source>
        <dbReference type="EMBL" id="OHV05468.1"/>
    </source>
</evidence>
<dbReference type="InterPro" id="IPR011251">
    <property type="entry name" value="Luciferase-like_dom"/>
</dbReference>
<gene>
    <name evidence="3" type="ORF">BKN37_05795</name>
</gene>
<dbReference type="SUPFAM" id="SSF51679">
    <property type="entry name" value="Bacterial luciferase-like"/>
    <property type="match status" value="1"/>
</dbReference>
<reference evidence="3 4" key="1">
    <citation type="submission" date="2016-10" db="EMBL/GenBank/DDBJ databases">
        <title>Genome sequence of Mycobacterium talmonii.</title>
        <authorList>
            <person name="Greninger A.L."/>
            <person name="Elliott B."/>
            <person name="Vasireddy S."/>
            <person name="Vasireddy R."/>
        </authorList>
    </citation>
    <scope>NUCLEOTIDE SEQUENCE [LARGE SCALE GENOMIC DNA]</scope>
    <source>
        <strain evidence="4">NE-TNMC-100812</strain>
    </source>
</reference>
<name>A0A1S1NPZ5_9MYCO</name>
<keyword evidence="4" id="KW-1185">Reference proteome</keyword>
<dbReference type="EMBL" id="MLQM01000017">
    <property type="protein sequence ID" value="OHV05468.1"/>
    <property type="molecule type" value="Genomic_DNA"/>
</dbReference>
<dbReference type="InterPro" id="IPR036661">
    <property type="entry name" value="Luciferase-like_sf"/>
</dbReference>
<evidence type="ECO:0000313" key="4">
    <source>
        <dbReference type="Proteomes" id="UP000179734"/>
    </source>
</evidence>
<dbReference type="PANTHER" id="PTHR43244:SF1">
    <property type="entry name" value="5,10-METHYLENETETRAHYDROMETHANOPTERIN REDUCTASE"/>
    <property type="match status" value="1"/>
</dbReference>
<dbReference type="PANTHER" id="PTHR43244">
    <property type="match status" value="1"/>
</dbReference>
<proteinExistence type="predicted"/>
<evidence type="ECO:0000259" key="2">
    <source>
        <dbReference type="Pfam" id="PF00296"/>
    </source>
</evidence>
<organism evidence="3 4">
    <name type="scientific">Mycobacterium talmoniae</name>
    <dbReference type="NCBI Taxonomy" id="1858794"/>
    <lineage>
        <taxon>Bacteria</taxon>
        <taxon>Bacillati</taxon>
        <taxon>Actinomycetota</taxon>
        <taxon>Actinomycetes</taxon>
        <taxon>Mycobacteriales</taxon>
        <taxon>Mycobacteriaceae</taxon>
        <taxon>Mycobacterium</taxon>
    </lineage>
</organism>
<sequence>MGLWTNRYFPAAVLAEQSKVLQDSGVVDGVLVPDQLAGFLPRQLWREENTPIASIVRDPDSAMDAFMVAPYIYAAAPRLNMHLTTDSIRRAPSELIQSMLTLAHITEGHANFQIGGGEVKQTRPFGHPYKQGMSRMRDLMQIYRRAVETDGPFDYAGERWTFENAFLGNANEHLPTLWGLGGGPRLTDCSTSFADGMAFTLPGAFSNPDQVAEAVGSIRKEVEQKGRDPEAFRIGLWAAILLHPDQSVLEKAFDNPLIKFFSAANGRVESRQWQAEGLPLPFPQGWAYYKDLLPNDTPDDLVDTILAATTREHVERSWFAGSPADVAAQMRPYLEAGIDWVLPFDYLPVVGDPADAPAAVGWMVDLCRELKSASK</sequence>
<dbReference type="AlphaFoldDB" id="A0A1S1NPZ5"/>
<dbReference type="Pfam" id="PF00296">
    <property type="entry name" value="Bac_luciferase"/>
    <property type="match status" value="1"/>
</dbReference>
<evidence type="ECO:0000256" key="1">
    <source>
        <dbReference type="ARBA" id="ARBA00023002"/>
    </source>
</evidence>
<dbReference type="InterPro" id="IPR050564">
    <property type="entry name" value="F420-G6PD/mer"/>
</dbReference>
<accession>A0A1S1NPZ5</accession>
<dbReference type="Gene3D" id="3.20.20.30">
    <property type="entry name" value="Luciferase-like domain"/>
    <property type="match status" value="1"/>
</dbReference>
<feature type="domain" description="Luciferase-like" evidence="2">
    <location>
        <begin position="61"/>
        <end position="339"/>
    </location>
</feature>